<dbReference type="InterPro" id="IPR036811">
    <property type="entry name" value="Ubol_cytC_Rdtase_hinge_dom_sf"/>
</dbReference>
<dbReference type="Pfam" id="PF02320">
    <property type="entry name" value="UCR_hinge"/>
    <property type="match status" value="1"/>
</dbReference>
<gene>
    <name evidence="11" type="ORF">PV328_003687</name>
</gene>
<protein>
    <recommendedName>
        <fullName evidence="10">Ubiquinol-cytochrome C reductase hinge domain-containing protein</fullName>
    </recommendedName>
</protein>
<evidence type="ECO:0000256" key="3">
    <source>
        <dbReference type="ARBA" id="ARBA00022448"/>
    </source>
</evidence>
<keyword evidence="7" id="KW-0496">Mitochondrion</keyword>
<dbReference type="Gene3D" id="1.10.287.20">
    <property type="entry name" value="Ubiquinol-cytochrome C reductase hinge domain"/>
    <property type="match status" value="1"/>
</dbReference>
<comment type="subcellular location">
    <subcellularLocation>
        <location evidence="1">Mitochondrion inner membrane</location>
        <topology evidence="1">Peripheral membrane protein</topology>
        <orientation evidence="1">Intermembrane side</orientation>
    </subcellularLocation>
</comment>
<dbReference type="FunFam" id="1.10.287.20:FF:000001">
    <property type="entry name" value="Cytochrome b-c1 complex subunit 6"/>
    <property type="match status" value="1"/>
</dbReference>
<evidence type="ECO:0000313" key="12">
    <source>
        <dbReference type="Proteomes" id="UP001168990"/>
    </source>
</evidence>
<evidence type="ECO:0000256" key="4">
    <source>
        <dbReference type="ARBA" id="ARBA00022660"/>
    </source>
</evidence>
<keyword evidence="5" id="KW-0999">Mitochondrion inner membrane</keyword>
<keyword evidence="4" id="KW-0679">Respiratory chain</keyword>
<accession>A0AA39F965</accession>
<comment type="similarity">
    <text evidence="2">Belongs to the UQCRH/QCR6 family.</text>
</comment>
<proteinExistence type="inferred from homology"/>
<dbReference type="GO" id="GO:0005743">
    <property type="term" value="C:mitochondrial inner membrane"/>
    <property type="evidence" value="ECO:0007669"/>
    <property type="project" value="UniProtKB-SubCell"/>
</dbReference>
<evidence type="ECO:0000256" key="5">
    <source>
        <dbReference type="ARBA" id="ARBA00022792"/>
    </source>
</evidence>
<reference evidence="11" key="1">
    <citation type="journal article" date="2023" name="bioRxiv">
        <title>Scaffold-level genome assemblies of two parasitoid biocontrol wasps reveal the parthenogenesis mechanism and an associated novel virus.</title>
        <authorList>
            <person name="Inwood S."/>
            <person name="Skelly J."/>
            <person name="Guhlin J."/>
            <person name="Harrop T."/>
            <person name="Goldson S."/>
            <person name="Dearden P."/>
        </authorList>
    </citation>
    <scope>NUCLEOTIDE SEQUENCE</scope>
    <source>
        <strain evidence="11">Irish</strain>
        <tissue evidence="11">Whole body</tissue>
    </source>
</reference>
<dbReference type="InterPro" id="IPR023184">
    <property type="entry name" value="Ubol_cytC_Rdtase_hinge_dom"/>
</dbReference>
<dbReference type="PANTHER" id="PTHR15336:SF0">
    <property type="entry name" value="CYTOCHROME B-C1 COMPLEX SUBUNIT 6, MITOCHONDRIAL"/>
    <property type="match status" value="1"/>
</dbReference>
<reference evidence="11" key="2">
    <citation type="submission" date="2023-03" db="EMBL/GenBank/DDBJ databases">
        <authorList>
            <person name="Inwood S.N."/>
            <person name="Skelly J.G."/>
            <person name="Guhlin J."/>
            <person name="Harrop T.W.R."/>
            <person name="Goldson S.G."/>
            <person name="Dearden P.K."/>
        </authorList>
    </citation>
    <scope>NUCLEOTIDE SEQUENCE</scope>
    <source>
        <strain evidence="11">Irish</strain>
        <tissue evidence="11">Whole body</tissue>
    </source>
</reference>
<keyword evidence="8" id="KW-0472">Membrane</keyword>
<keyword evidence="3" id="KW-0813">Transport</keyword>
<sequence length="120" mass="14012">MICSHIRVSSCTYYLNKVSNYYHYHYYNKETMSFIQNFVARFVPIVKADDEEAELVDPQKVLRESCAEKPNCVKFHTKLTTCNDRVNSRKATAETCLEELIDYVSCVDHCVSHDLFSKLK</sequence>
<evidence type="ECO:0000256" key="7">
    <source>
        <dbReference type="ARBA" id="ARBA00023128"/>
    </source>
</evidence>
<dbReference type="GO" id="GO:0006122">
    <property type="term" value="P:mitochondrial electron transport, ubiquinol to cytochrome c"/>
    <property type="evidence" value="ECO:0007669"/>
    <property type="project" value="InterPro"/>
</dbReference>
<dbReference type="Proteomes" id="UP001168990">
    <property type="component" value="Unassembled WGS sequence"/>
</dbReference>
<feature type="domain" description="Ubiquinol-cytochrome C reductase hinge" evidence="10">
    <location>
        <begin position="57"/>
        <end position="120"/>
    </location>
</feature>
<evidence type="ECO:0000259" key="10">
    <source>
        <dbReference type="Pfam" id="PF02320"/>
    </source>
</evidence>
<dbReference type="EMBL" id="JAQQBS010001422">
    <property type="protein sequence ID" value="KAK0165139.1"/>
    <property type="molecule type" value="Genomic_DNA"/>
</dbReference>
<dbReference type="PANTHER" id="PTHR15336">
    <property type="entry name" value="UBIQUINOL-CYTOCHROME C REDUCTASE COMPLEX 7.8 KDA PROTEIN"/>
    <property type="match status" value="1"/>
</dbReference>
<dbReference type="SUPFAM" id="SSF81531">
    <property type="entry name" value="Non-heme 11 kDa protein of cytochrome bc1 complex (Ubiquinol-cytochrome c reductase)"/>
    <property type="match status" value="1"/>
</dbReference>
<keyword evidence="12" id="KW-1185">Reference proteome</keyword>
<comment type="caution">
    <text evidence="11">The sequence shown here is derived from an EMBL/GenBank/DDBJ whole genome shotgun (WGS) entry which is preliminary data.</text>
</comment>
<evidence type="ECO:0000313" key="11">
    <source>
        <dbReference type="EMBL" id="KAK0165139.1"/>
    </source>
</evidence>
<dbReference type="InterPro" id="IPR003422">
    <property type="entry name" value="Cyt_b-c1_6"/>
</dbReference>
<evidence type="ECO:0000256" key="6">
    <source>
        <dbReference type="ARBA" id="ARBA00022982"/>
    </source>
</evidence>
<evidence type="ECO:0000256" key="9">
    <source>
        <dbReference type="ARBA" id="ARBA00023157"/>
    </source>
</evidence>
<evidence type="ECO:0000256" key="1">
    <source>
        <dbReference type="ARBA" id="ARBA00004137"/>
    </source>
</evidence>
<keyword evidence="9" id="KW-1015">Disulfide bond</keyword>
<evidence type="ECO:0000256" key="2">
    <source>
        <dbReference type="ARBA" id="ARBA00006498"/>
    </source>
</evidence>
<dbReference type="AlphaFoldDB" id="A0AA39F965"/>
<organism evidence="11 12">
    <name type="scientific">Microctonus aethiopoides</name>
    <dbReference type="NCBI Taxonomy" id="144406"/>
    <lineage>
        <taxon>Eukaryota</taxon>
        <taxon>Metazoa</taxon>
        <taxon>Ecdysozoa</taxon>
        <taxon>Arthropoda</taxon>
        <taxon>Hexapoda</taxon>
        <taxon>Insecta</taxon>
        <taxon>Pterygota</taxon>
        <taxon>Neoptera</taxon>
        <taxon>Endopterygota</taxon>
        <taxon>Hymenoptera</taxon>
        <taxon>Apocrita</taxon>
        <taxon>Ichneumonoidea</taxon>
        <taxon>Braconidae</taxon>
        <taxon>Euphorinae</taxon>
        <taxon>Microctonus</taxon>
    </lineage>
</organism>
<evidence type="ECO:0000256" key="8">
    <source>
        <dbReference type="ARBA" id="ARBA00023136"/>
    </source>
</evidence>
<name>A0AA39F965_9HYME</name>
<keyword evidence="6" id="KW-0249">Electron transport</keyword>